<dbReference type="EMBL" id="AQHR01000091">
    <property type="protein sequence ID" value="EON75978.1"/>
    <property type="molecule type" value="Genomic_DNA"/>
</dbReference>
<dbReference type="STRING" id="1232681.ADIS_3566"/>
<dbReference type="PATRIC" id="fig|1288963.3.peg.3557"/>
<protein>
    <submittedName>
        <fullName evidence="1">Uncharacterized protein</fullName>
    </submittedName>
</protein>
<dbReference type="OrthoDB" id="370799at2"/>
<organism evidence="1 2">
    <name type="scientific">Lunatimonas lonarensis</name>
    <dbReference type="NCBI Taxonomy" id="1232681"/>
    <lineage>
        <taxon>Bacteria</taxon>
        <taxon>Pseudomonadati</taxon>
        <taxon>Bacteroidota</taxon>
        <taxon>Cytophagia</taxon>
        <taxon>Cytophagales</taxon>
        <taxon>Cyclobacteriaceae</taxon>
    </lineage>
</organism>
<comment type="caution">
    <text evidence="1">The sequence shown here is derived from an EMBL/GenBank/DDBJ whole genome shotgun (WGS) entry which is preliminary data.</text>
</comment>
<dbReference type="RefSeq" id="WP_010855698.1">
    <property type="nucleotide sequence ID" value="NZ_AQHR01000091.1"/>
</dbReference>
<dbReference type="Proteomes" id="UP000013909">
    <property type="component" value="Unassembled WGS sequence"/>
</dbReference>
<proteinExistence type="predicted"/>
<evidence type="ECO:0000313" key="1">
    <source>
        <dbReference type="EMBL" id="EON75978.1"/>
    </source>
</evidence>
<name>R7ZPJ1_9BACT</name>
<reference evidence="1 2" key="1">
    <citation type="submission" date="2013-02" db="EMBL/GenBank/DDBJ databases">
        <title>A novel strain isolated from Lonar lake, Maharashtra, India.</title>
        <authorList>
            <person name="Singh A."/>
        </authorList>
    </citation>
    <scope>NUCLEOTIDE SEQUENCE [LARGE SCALE GENOMIC DNA]</scope>
    <source>
        <strain evidence="1 2">AK24</strain>
    </source>
</reference>
<evidence type="ECO:0000313" key="2">
    <source>
        <dbReference type="Proteomes" id="UP000013909"/>
    </source>
</evidence>
<dbReference type="AlphaFoldDB" id="R7ZPJ1"/>
<gene>
    <name evidence="1" type="ORF">ADIS_3566</name>
</gene>
<sequence>MELSEFKISIAEKKVPEGISVHLRALWLDASGDWQRAHDLIDQRTDRSSAALHAYLHRKEGDQWNADYWYSRAGKKRFQGTLEEEWEELTAYFLGK</sequence>
<accession>R7ZPJ1</accession>
<keyword evidence="2" id="KW-1185">Reference proteome</keyword>